<proteinExistence type="predicted"/>
<dbReference type="AlphaFoldDB" id="A0A291RQX7"/>
<dbReference type="EMBL" id="CP023778">
    <property type="protein sequence ID" value="ATL70021.1"/>
    <property type="molecule type" value="Genomic_DNA"/>
</dbReference>
<gene>
    <name evidence="1" type="ORF">CRH09_31395</name>
</gene>
<reference evidence="1 2" key="1">
    <citation type="submission" date="2017-10" db="EMBL/GenBank/DDBJ databases">
        <title>Comparative genomics between pathogenic Norcardia.</title>
        <authorList>
            <person name="Zeng L."/>
        </authorList>
    </citation>
    <scope>NUCLEOTIDE SEQUENCE [LARGE SCALE GENOMIC DNA]</scope>
    <source>
        <strain evidence="1 2">NC_YFY_NT001</strain>
    </source>
</reference>
<dbReference type="Proteomes" id="UP000221961">
    <property type="component" value="Chromosome"/>
</dbReference>
<dbReference type="RefSeq" id="WP_098697020.1">
    <property type="nucleotide sequence ID" value="NZ_CP023778.1"/>
</dbReference>
<evidence type="ECO:0000313" key="1">
    <source>
        <dbReference type="EMBL" id="ATL70021.1"/>
    </source>
</evidence>
<organism evidence="1 2">
    <name type="scientific">Nocardia terpenica</name>
    <dbReference type="NCBI Taxonomy" id="455432"/>
    <lineage>
        <taxon>Bacteria</taxon>
        <taxon>Bacillati</taxon>
        <taxon>Actinomycetota</taxon>
        <taxon>Actinomycetes</taxon>
        <taxon>Mycobacteriales</taxon>
        <taxon>Nocardiaceae</taxon>
        <taxon>Nocardia</taxon>
    </lineage>
</organism>
<evidence type="ECO:0000313" key="2">
    <source>
        <dbReference type="Proteomes" id="UP000221961"/>
    </source>
</evidence>
<protein>
    <submittedName>
        <fullName evidence="1">Uncharacterized protein</fullName>
    </submittedName>
</protein>
<dbReference type="KEGG" id="ntp:CRH09_31395"/>
<name>A0A291RQX7_9NOCA</name>
<accession>A0A291RQX7</accession>
<sequence>MAAAAEAAVEKDSQYSGRVAAVRVAACRGPEFSDVGIGKWWKIFEASAVVFAGNPYEDAKRIVFSEGEKGPEGSADAGRFALKKLCGDEKIRRDWAAVVKVLELKDAGGLRAGCGCAGDLERFYVRKLEIEEAVLRAEKKLAGAAETDGVGQGTGCVPDSV</sequence>
<dbReference type="GeneID" id="88361786"/>